<name>A0A8X8B6X6_BRACI</name>
<reference evidence="1 2" key="1">
    <citation type="submission" date="2020-02" db="EMBL/GenBank/DDBJ databases">
        <authorList>
            <person name="Ma Q."/>
            <person name="Huang Y."/>
            <person name="Song X."/>
            <person name="Pei D."/>
        </authorList>
    </citation>
    <scope>NUCLEOTIDE SEQUENCE [LARGE SCALE GENOMIC DNA]</scope>
    <source>
        <strain evidence="1">Sxm20200214</strain>
        <tissue evidence="1">Leaf</tissue>
    </source>
</reference>
<evidence type="ECO:0000313" key="1">
    <source>
        <dbReference type="EMBL" id="KAG2323647.1"/>
    </source>
</evidence>
<dbReference type="EMBL" id="JAAMPC010000003">
    <property type="protein sequence ID" value="KAG2323647.1"/>
    <property type="molecule type" value="Genomic_DNA"/>
</dbReference>
<sequence length="76" mass="8912">MLSHIEDGDKELKKPVLFTEFGLSNLNKDNEPSQRDQFYRTIFDVVYKSAKRKRTSSSGQEVETNISHRPCEIQFF</sequence>
<organism evidence="1 2">
    <name type="scientific">Brassica carinata</name>
    <name type="common">Ethiopian mustard</name>
    <name type="synonym">Abyssinian cabbage</name>
    <dbReference type="NCBI Taxonomy" id="52824"/>
    <lineage>
        <taxon>Eukaryota</taxon>
        <taxon>Viridiplantae</taxon>
        <taxon>Streptophyta</taxon>
        <taxon>Embryophyta</taxon>
        <taxon>Tracheophyta</taxon>
        <taxon>Spermatophyta</taxon>
        <taxon>Magnoliopsida</taxon>
        <taxon>eudicotyledons</taxon>
        <taxon>Gunneridae</taxon>
        <taxon>Pentapetalae</taxon>
        <taxon>rosids</taxon>
        <taxon>malvids</taxon>
        <taxon>Brassicales</taxon>
        <taxon>Brassicaceae</taxon>
        <taxon>Brassiceae</taxon>
        <taxon>Brassica</taxon>
    </lineage>
</organism>
<keyword evidence="2" id="KW-1185">Reference proteome</keyword>
<dbReference type="AlphaFoldDB" id="A0A8X8B6X6"/>
<evidence type="ECO:0000313" key="2">
    <source>
        <dbReference type="Proteomes" id="UP000886595"/>
    </source>
</evidence>
<dbReference type="OrthoDB" id="406631at2759"/>
<dbReference type="Gene3D" id="3.20.20.80">
    <property type="entry name" value="Glycosidases"/>
    <property type="match status" value="1"/>
</dbReference>
<comment type="caution">
    <text evidence="1">The sequence shown here is derived from an EMBL/GenBank/DDBJ whole genome shotgun (WGS) entry which is preliminary data.</text>
</comment>
<proteinExistence type="predicted"/>
<protein>
    <submittedName>
        <fullName evidence="1">Uncharacterized protein</fullName>
    </submittedName>
</protein>
<gene>
    <name evidence="1" type="ORF">Bca52824_016860</name>
</gene>
<accession>A0A8X8B6X6</accession>
<dbReference type="Proteomes" id="UP000886595">
    <property type="component" value="Unassembled WGS sequence"/>
</dbReference>